<comment type="similarity">
    <text evidence="1">Belongs to the universal ribosomal protein uS2 family.</text>
</comment>
<evidence type="ECO:0000256" key="4">
    <source>
        <dbReference type="ARBA" id="ARBA00035401"/>
    </source>
</evidence>
<sequence length="157" mass="17291">MKGTNEGGGCPEIPCRGTHLGSTNVDFQMEQYIYKRKSDDIYIINLNRIWEKLLLAVCAIVATENPADVSVISYRNTGQSTVLKFAAATEATLTSGHFTPGTFTNQFQATFREPRLLVVADPREGHQPLTEATYVNLPTIAMFNTDSPLCHVDIAIP</sequence>
<organism evidence="5 6">
    <name type="scientific">Tupaia chinensis</name>
    <name type="common">Chinese tree shrew</name>
    <name type="synonym">Tupaia belangeri chinensis</name>
    <dbReference type="NCBI Taxonomy" id="246437"/>
    <lineage>
        <taxon>Eukaryota</taxon>
        <taxon>Metazoa</taxon>
        <taxon>Chordata</taxon>
        <taxon>Craniata</taxon>
        <taxon>Vertebrata</taxon>
        <taxon>Euteleostomi</taxon>
        <taxon>Mammalia</taxon>
        <taxon>Eutheria</taxon>
        <taxon>Euarchontoglires</taxon>
        <taxon>Scandentia</taxon>
        <taxon>Tupaiidae</taxon>
        <taxon>Tupaia</taxon>
    </lineage>
</organism>
<gene>
    <name evidence="5" type="ORF">TREES_T100009253</name>
</gene>
<evidence type="ECO:0000256" key="1">
    <source>
        <dbReference type="ARBA" id="ARBA00006242"/>
    </source>
</evidence>
<proteinExistence type="inferred from homology"/>
<accession>L9KF42</accession>
<evidence type="ECO:0000256" key="3">
    <source>
        <dbReference type="ARBA" id="ARBA00023274"/>
    </source>
</evidence>
<evidence type="ECO:0000313" key="5">
    <source>
        <dbReference type="EMBL" id="ELW61480.1"/>
    </source>
</evidence>
<keyword evidence="2 5" id="KW-0689">Ribosomal protein</keyword>
<dbReference type="GO" id="GO:0006412">
    <property type="term" value="P:translation"/>
    <property type="evidence" value="ECO:0007669"/>
    <property type="project" value="InterPro"/>
</dbReference>
<dbReference type="InParanoid" id="L9KF42"/>
<dbReference type="SUPFAM" id="SSF52313">
    <property type="entry name" value="Ribosomal protein S2"/>
    <property type="match status" value="1"/>
</dbReference>
<dbReference type="Gene3D" id="3.40.50.10490">
    <property type="entry name" value="Glucose-6-phosphate isomerase like protein, domain 1"/>
    <property type="match status" value="1"/>
</dbReference>
<dbReference type="GO" id="GO:0015935">
    <property type="term" value="C:small ribosomal subunit"/>
    <property type="evidence" value="ECO:0007669"/>
    <property type="project" value="InterPro"/>
</dbReference>
<protein>
    <recommendedName>
        <fullName evidence="4">40S ribosomal protein SA</fullName>
    </recommendedName>
</protein>
<dbReference type="EMBL" id="KB320875">
    <property type="protein sequence ID" value="ELW61480.1"/>
    <property type="molecule type" value="Genomic_DNA"/>
</dbReference>
<keyword evidence="3" id="KW-0687">Ribonucleoprotein</keyword>
<dbReference type="InterPro" id="IPR005707">
    <property type="entry name" value="Ribosomal_uS2_euk/arc"/>
</dbReference>
<dbReference type="AlphaFoldDB" id="L9KF42"/>
<dbReference type="PANTHER" id="PTHR11489">
    <property type="entry name" value="40S RIBOSOMAL PROTEIN SA"/>
    <property type="match status" value="1"/>
</dbReference>
<dbReference type="STRING" id="246437.L9KF42"/>
<keyword evidence="6" id="KW-1185">Reference proteome</keyword>
<name>L9KF42_TUPCH</name>
<reference evidence="6" key="2">
    <citation type="journal article" date="2013" name="Nat. Commun.">
        <title>Genome of the Chinese tree shrew.</title>
        <authorList>
            <person name="Fan Y."/>
            <person name="Huang Z.Y."/>
            <person name="Cao C.C."/>
            <person name="Chen C.S."/>
            <person name="Chen Y.X."/>
            <person name="Fan D.D."/>
            <person name="He J."/>
            <person name="Hou H.L."/>
            <person name="Hu L."/>
            <person name="Hu X.T."/>
            <person name="Jiang X.T."/>
            <person name="Lai R."/>
            <person name="Lang Y.S."/>
            <person name="Liang B."/>
            <person name="Liao S.G."/>
            <person name="Mu D."/>
            <person name="Ma Y.Y."/>
            <person name="Niu Y.Y."/>
            <person name="Sun X.Q."/>
            <person name="Xia J.Q."/>
            <person name="Xiao J."/>
            <person name="Xiong Z.Q."/>
            <person name="Xu L."/>
            <person name="Yang L."/>
            <person name="Zhang Y."/>
            <person name="Zhao W."/>
            <person name="Zhao X.D."/>
            <person name="Zheng Y.T."/>
            <person name="Zhou J.M."/>
            <person name="Zhu Y.B."/>
            <person name="Zhang G.J."/>
            <person name="Wang J."/>
            <person name="Yao Y.G."/>
        </authorList>
    </citation>
    <scope>NUCLEOTIDE SEQUENCE [LARGE SCALE GENOMIC DNA]</scope>
</reference>
<dbReference type="InterPro" id="IPR001865">
    <property type="entry name" value="Ribosomal_uS2"/>
</dbReference>
<dbReference type="PRINTS" id="PR00395">
    <property type="entry name" value="RIBOSOMALS2"/>
</dbReference>
<reference evidence="6" key="1">
    <citation type="submission" date="2012-07" db="EMBL/GenBank/DDBJ databases">
        <title>Genome of the Chinese tree shrew, a rising model animal genetically related to primates.</title>
        <authorList>
            <person name="Zhang G."/>
            <person name="Fan Y."/>
            <person name="Yao Y."/>
            <person name="Huang Z."/>
        </authorList>
    </citation>
    <scope>NUCLEOTIDE SEQUENCE [LARGE SCALE GENOMIC DNA]</scope>
</reference>
<dbReference type="Proteomes" id="UP000011518">
    <property type="component" value="Unassembled WGS sequence"/>
</dbReference>
<evidence type="ECO:0000256" key="2">
    <source>
        <dbReference type="ARBA" id="ARBA00022980"/>
    </source>
</evidence>
<dbReference type="InterPro" id="IPR023591">
    <property type="entry name" value="Ribosomal_uS2_flav_dom_sf"/>
</dbReference>
<evidence type="ECO:0000313" key="6">
    <source>
        <dbReference type="Proteomes" id="UP000011518"/>
    </source>
</evidence>
<dbReference type="GO" id="GO:0003735">
    <property type="term" value="F:structural constituent of ribosome"/>
    <property type="evidence" value="ECO:0007669"/>
    <property type="project" value="InterPro"/>
</dbReference>
<dbReference type="CDD" id="cd01425">
    <property type="entry name" value="RPS2"/>
    <property type="match status" value="1"/>
</dbReference>